<evidence type="ECO:0000313" key="4">
    <source>
        <dbReference type="Proteomes" id="UP001408356"/>
    </source>
</evidence>
<evidence type="ECO:0000259" key="2">
    <source>
        <dbReference type="PROSITE" id="PS50108"/>
    </source>
</evidence>
<dbReference type="InterPro" id="IPR029058">
    <property type="entry name" value="AB_hydrolase_fold"/>
</dbReference>
<sequence>MPPSRLVQIGLLVTAKAMIVAASKQCVQFQVPVPVVATNNHSSIPRVDSNIDAVQWALDFSVWNATSPADRSISPYPINQTFNISAQLCVPAPKIDKSDILQIAVQGNAWDKRYWDVQVKPEEHSYVDAAINKGYSILMFDRIGTGESDIPDAYDVVQVATEVEILTQLTAMARNGTLLSSATVVPTTGNVTVPEPNPKHIVHVGHSFGSLLIAGLLIKNGDMSDAALLTGLLPNSTHLSDVKVATFEHDFAPVHDPVRFGKYSSGYIVLTSENTLQKLYFTKDGLEPELLTYTEETKQPEAVALYVSSGQAFEDPGPAFRGPVQLLVGEFDYVSCNGDCKGTYTEEGIMNSTFPEASDVTVYLQPNTGHALTVAKNASAGFDVMFSYLEAHGF</sequence>
<organism evidence="3 4">
    <name type="scientific">Seiridium unicorne</name>
    <dbReference type="NCBI Taxonomy" id="138068"/>
    <lineage>
        <taxon>Eukaryota</taxon>
        <taxon>Fungi</taxon>
        <taxon>Dikarya</taxon>
        <taxon>Ascomycota</taxon>
        <taxon>Pezizomycotina</taxon>
        <taxon>Sordariomycetes</taxon>
        <taxon>Xylariomycetidae</taxon>
        <taxon>Amphisphaeriales</taxon>
        <taxon>Sporocadaceae</taxon>
        <taxon>Seiridium</taxon>
    </lineage>
</organism>
<keyword evidence="3" id="KW-0378">Hydrolase</keyword>
<evidence type="ECO:0000256" key="1">
    <source>
        <dbReference type="SAM" id="SignalP"/>
    </source>
</evidence>
<feature type="domain" description="CRIB" evidence="2">
    <location>
        <begin position="191"/>
        <end position="205"/>
    </location>
</feature>
<keyword evidence="1" id="KW-0732">Signal</keyword>
<dbReference type="Gene3D" id="3.40.50.1820">
    <property type="entry name" value="alpha/beta hydrolase"/>
    <property type="match status" value="1"/>
</dbReference>
<dbReference type="InterPro" id="IPR000095">
    <property type="entry name" value="CRIB_dom"/>
</dbReference>
<keyword evidence="4" id="KW-1185">Reference proteome</keyword>
<name>A0ABR2VDQ5_9PEZI</name>
<comment type="caution">
    <text evidence="3">The sequence shown here is derived from an EMBL/GenBank/DDBJ whole genome shotgun (WGS) entry which is preliminary data.</text>
</comment>
<reference evidence="3 4" key="1">
    <citation type="journal article" date="2024" name="J. Plant Pathol.">
        <title>Sequence and assembly of the genome of Seiridium unicorne, isolate CBS 538.82, causal agent of cypress canker disease.</title>
        <authorList>
            <person name="Scali E."/>
            <person name="Rocca G.D."/>
            <person name="Danti R."/>
            <person name="Garbelotto M."/>
            <person name="Barberini S."/>
            <person name="Baroncelli R."/>
            <person name="Emiliani G."/>
        </authorList>
    </citation>
    <scope>NUCLEOTIDE SEQUENCE [LARGE SCALE GENOMIC DNA]</scope>
    <source>
        <strain evidence="3 4">BM-138-508</strain>
    </source>
</reference>
<dbReference type="Proteomes" id="UP001408356">
    <property type="component" value="Unassembled WGS sequence"/>
</dbReference>
<feature type="chain" id="PRO_5045124883" evidence="1">
    <location>
        <begin position="23"/>
        <end position="394"/>
    </location>
</feature>
<dbReference type="SUPFAM" id="SSF53474">
    <property type="entry name" value="alpha/beta-Hydrolases"/>
    <property type="match status" value="1"/>
</dbReference>
<protein>
    <submittedName>
        <fullName evidence="3">AB hydrolase-1 domain-containing protein</fullName>
    </submittedName>
</protein>
<proteinExistence type="predicted"/>
<dbReference type="GO" id="GO:0016787">
    <property type="term" value="F:hydrolase activity"/>
    <property type="evidence" value="ECO:0007669"/>
    <property type="project" value="UniProtKB-KW"/>
</dbReference>
<feature type="signal peptide" evidence="1">
    <location>
        <begin position="1"/>
        <end position="22"/>
    </location>
</feature>
<dbReference type="PROSITE" id="PS50108">
    <property type="entry name" value="CRIB"/>
    <property type="match status" value="1"/>
</dbReference>
<gene>
    <name evidence="3" type="ORF">SUNI508_13295</name>
</gene>
<accession>A0ABR2VDQ5</accession>
<evidence type="ECO:0000313" key="3">
    <source>
        <dbReference type="EMBL" id="KAK9424974.1"/>
    </source>
</evidence>
<dbReference type="EMBL" id="JARVKF010000026">
    <property type="protein sequence ID" value="KAK9424974.1"/>
    <property type="molecule type" value="Genomic_DNA"/>
</dbReference>